<dbReference type="GO" id="GO:0045039">
    <property type="term" value="P:protein insertion into mitochondrial inner membrane"/>
    <property type="evidence" value="ECO:0007669"/>
    <property type="project" value="InterPro"/>
</dbReference>
<evidence type="ECO:0000256" key="2">
    <source>
        <dbReference type="ARBA" id="ARBA00022692"/>
    </source>
</evidence>
<dbReference type="AlphaFoldDB" id="A0A2U1L4T3"/>
<evidence type="ECO:0000256" key="1">
    <source>
        <dbReference type="ARBA" id="ARBA00004141"/>
    </source>
</evidence>
<keyword evidence="3 5" id="KW-1133">Transmembrane helix</keyword>
<protein>
    <recommendedName>
        <fullName evidence="8">Mitochondrial inner membrane translocase subunit Tim17/Tim22/Tim23/peroxisomal protein PMP24</fullName>
    </recommendedName>
</protein>
<keyword evidence="2 5" id="KW-0812">Transmembrane</keyword>
<dbReference type="Proteomes" id="UP000245207">
    <property type="component" value="Unassembled WGS sequence"/>
</dbReference>
<evidence type="ECO:0000313" key="7">
    <source>
        <dbReference type="Proteomes" id="UP000245207"/>
    </source>
</evidence>
<gene>
    <name evidence="6" type="ORF">CTI12_AA510540</name>
</gene>
<organism evidence="6 7">
    <name type="scientific">Artemisia annua</name>
    <name type="common">Sweet wormwood</name>
    <dbReference type="NCBI Taxonomy" id="35608"/>
    <lineage>
        <taxon>Eukaryota</taxon>
        <taxon>Viridiplantae</taxon>
        <taxon>Streptophyta</taxon>
        <taxon>Embryophyta</taxon>
        <taxon>Tracheophyta</taxon>
        <taxon>Spermatophyta</taxon>
        <taxon>Magnoliopsida</taxon>
        <taxon>eudicotyledons</taxon>
        <taxon>Gunneridae</taxon>
        <taxon>Pentapetalae</taxon>
        <taxon>asterids</taxon>
        <taxon>campanulids</taxon>
        <taxon>Asterales</taxon>
        <taxon>Asteraceae</taxon>
        <taxon>Asteroideae</taxon>
        <taxon>Anthemideae</taxon>
        <taxon>Artemisiinae</taxon>
        <taxon>Artemisia</taxon>
    </lineage>
</organism>
<dbReference type="GO" id="GO:0009706">
    <property type="term" value="C:chloroplast inner membrane"/>
    <property type="evidence" value="ECO:0007669"/>
    <property type="project" value="TreeGrafter"/>
</dbReference>
<accession>A0A2U1L4T3</accession>
<dbReference type="Pfam" id="PF02466">
    <property type="entry name" value="Tim17"/>
    <property type="match status" value="1"/>
</dbReference>
<keyword evidence="7" id="KW-1185">Reference proteome</keyword>
<evidence type="ECO:0000256" key="3">
    <source>
        <dbReference type="ARBA" id="ARBA00022989"/>
    </source>
</evidence>
<dbReference type="InterPro" id="IPR039175">
    <property type="entry name" value="TIM22"/>
</dbReference>
<dbReference type="GO" id="GO:0042721">
    <property type="term" value="C:TIM22 mitochondrial import inner membrane insertion complex"/>
    <property type="evidence" value="ECO:0007669"/>
    <property type="project" value="InterPro"/>
</dbReference>
<keyword evidence="4 5" id="KW-0472">Membrane</keyword>
<evidence type="ECO:0000256" key="4">
    <source>
        <dbReference type="ARBA" id="ARBA00023136"/>
    </source>
</evidence>
<feature type="transmembrane region" description="Helical" evidence="5">
    <location>
        <begin position="140"/>
        <end position="158"/>
    </location>
</feature>
<dbReference type="PANTHER" id="PTHR14110">
    <property type="entry name" value="MITOCHONDRIAL IMPORT INNER MEMBRANE TRANSLOCASE SUBUNIT TIM22"/>
    <property type="match status" value="1"/>
</dbReference>
<evidence type="ECO:0000256" key="5">
    <source>
        <dbReference type="SAM" id="Phobius"/>
    </source>
</evidence>
<reference evidence="6 7" key="1">
    <citation type="journal article" date="2018" name="Mol. Plant">
        <title>The genome of Artemisia annua provides insight into the evolution of Asteraceae family and artemisinin biosynthesis.</title>
        <authorList>
            <person name="Shen Q."/>
            <person name="Zhang L."/>
            <person name="Liao Z."/>
            <person name="Wang S."/>
            <person name="Yan T."/>
            <person name="Shi P."/>
            <person name="Liu M."/>
            <person name="Fu X."/>
            <person name="Pan Q."/>
            <person name="Wang Y."/>
            <person name="Lv Z."/>
            <person name="Lu X."/>
            <person name="Zhang F."/>
            <person name="Jiang W."/>
            <person name="Ma Y."/>
            <person name="Chen M."/>
            <person name="Hao X."/>
            <person name="Li L."/>
            <person name="Tang Y."/>
            <person name="Lv G."/>
            <person name="Zhou Y."/>
            <person name="Sun X."/>
            <person name="Brodelius P.E."/>
            <person name="Rose J.K.C."/>
            <person name="Tang K."/>
        </authorList>
    </citation>
    <scope>NUCLEOTIDE SEQUENCE [LARGE SCALE GENOMIC DNA]</scope>
    <source>
        <strain evidence="7">cv. Huhao1</strain>
        <tissue evidence="6">Leaf</tissue>
    </source>
</reference>
<comment type="subcellular location">
    <subcellularLocation>
        <location evidence="1">Membrane</location>
        <topology evidence="1">Multi-pass membrane protein</topology>
    </subcellularLocation>
</comment>
<sequence length="169" mass="18000">MAKGNKCNENPLTMLKTNCKKIETLCKKELAKHSSLLLETAFATVNSAITTGVYSVVFDGFTHYAYTAFMSRLRLVTPVEPLTRGKCLMSARNYAVLSGVDAGITCVLTRVRGENDIKTAMVAGFGAGVVASLVRGDKPAAASAIMFGVMFALIKGGILKVQEKSSRGV</sequence>
<dbReference type="GO" id="GO:0008320">
    <property type="term" value="F:protein transmembrane transporter activity"/>
    <property type="evidence" value="ECO:0007669"/>
    <property type="project" value="TreeGrafter"/>
</dbReference>
<dbReference type="GO" id="GO:0045036">
    <property type="term" value="P:protein targeting to chloroplast"/>
    <property type="evidence" value="ECO:0007669"/>
    <property type="project" value="TreeGrafter"/>
</dbReference>
<dbReference type="STRING" id="35608.A0A2U1L4T3"/>
<evidence type="ECO:0008006" key="8">
    <source>
        <dbReference type="Google" id="ProtNLM"/>
    </source>
</evidence>
<dbReference type="EMBL" id="PKPP01011533">
    <property type="protein sequence ID" value="PWA43964.1"/>
    <property type="molecule type" value="Genomic_DNA"/>
</dbReference>
<name>A0A2U1L4T3_ARTAN</name>
<comment type="caution">
    <text evidence="6">The sequence shown here is derived from an EMBL/GenBank/DDBJ whole genome shotgun (WGS) entry which is preliminary data.</text>
</comment>
<evidence type="ECO:0000313" key="6">
    <source>
        <dbReference type="EMBL" id="PWA43964.1"/>
    </source>
</evidence>
<proteinExistence type="predicted"/>
<dbReference type="OrthoDB" id="507126at2759"/>
<dbReference type="PANTHER" id="PTHR14110:SF6">
    <property type="entry name" value="OS04G0405100 PROTEIN"/>
    <property type="match status" value="1"/>
</dbReference>